<dbReference type="PANTHER" id="PTHR45672">
    <property type="entry name" value="PROTEIN DISULFIDE-ISOMERASE C17H9.14C-RELATED"/>
    <property type="match status" value="1"/>
</dbReference>
<dbReference type="PANTHER" id="PTHR45672:SF2">
    <property type="entry name" value="PROTEIN DISULFIDE-ISOMERASE A5"/>
    <property type="match status" value="1"/>
</dbReference>
<gene>
    <name evidence="5" type="primary">Pdia5</name>
    <name evidence="4" type="ORF">AVEN_17792_1</name>
    <name evidence="5" type="ORF">AVEN_17792_2</name>
</gene>
<dbReference type="CDD" id="cd02997">
    <property type="entry name" value="PDI_a_PDIR"/>
    <property type="match status" value="4"/>
</dbReference>
<accession>A0A4Y2MQK6</accession>
<evidence type="ECO:0000256" key="1">
    <source>
        <dbReference type="ARBA" id="ARBA00006347"/>
    </source>
</evidence>
<dbReference type="InterPro" id="IPR017937">
    <property type="entry name" value="Thioredoxin_CS"/>
</dbReference>
<dbReference type="GO" id="GO:0005783">
    <property type="term" value="C:endoplasmic reticulum"/>
    <property type="evidence" value="ECO:0007669"/>
    <property type="project" value="TreeGrafter"/>
</dbReference>
<dbReference type="GO" id="GO:0003756">
    <property type="term" value="F:protein disulfide isomerase activity"/>
    <property type="evidence" value="ECO:0007669"/>
    <property type="project" value="InterPro"/>
</dbReference>
<feature type="domain" description="Thioredoxin" evidence="3">
    <location>
        <begin position="632"/>
        <end position="757"/>
    </location>
</feature>
<proteinExistence type="inferred from homology"/>
<dbReference type="PROSITE" id="PS00194">
    <property type="entry name" value="THIOREDOXIN_1"/>
    <property type="match status" value="1"/>
</dbReference>
<keyword evidence="6" id="KW-1185">Reference proteome</keyword>
<evidence type="ECO:0000259" key="3">
    <source>
        <dbReference type="PROSITE" id="PS51352"/>
    </source>
</evidence>
<organism evidence="5 6">
    <name type="scientific">Araneus ventricosus</name>
    <name type="common">Orbweaver spider</name>
    <name type="synonym">Epeira ventricosa</name>
    <dbReference type="NCBI Taxonomy" id="182803"/>
    <lineage>
        <taxon>Eukaryota</taxon>
        <taxon>Metazoa</taxon>
        <taxon>Ecdysozoa</taxon>
        <taxon>Arthropoda</taxon>
        <taxon>Chelicerata</taxon>
        <taxon>Arachnida</taxon>
        <taxon>Araneae</taxon>
        <taxon>Araneomorphae</taxon>
        <taxon>Entelegynae</taxon>
        <taxon>Araneoidea</taxon>
        <taxon>Araneidae</taxon>
        <taxon>Araneus</taxon>
    </lineage>
</organism>
<feature type="signal peptide" evidence="2">
    <location>
        <begin position="1"/>
        <end position="27"/>
    </location>
</feature>
<dbReference type="Proteomes" id="UP000499080">
    <property type="component" value="Unassembled WGS sequence"/>
</dbReference>
<dbReference type="Gene3D" id="3.40.30.10">
    <property type="entry name" value="Glutaredoxin"/>
    <property type="match status" value="7"/>
</dbReference>
<feature type="domain" description="Thioredoxin" evidence="3">
    <location>
        <begin position="763"/>
        <end position="892"/>
    </location>
</feature>
<dbReference type="Pfam" id="PF00085">
    <property type="entry name" value="Thioredoxin"/>
    <property type="match status" value="6"/>
</dbReference>
<evidence type="ECO:0000313" key="5">
    <source>
        <dbReference type="EMBL" id="GBN27896.1"/>
    </source>
</evidence>
<dbReference type="CDD" id="cd02961">
    <property type="entry name" value="PDI_a_family"/>
    <property type="match status" value="2"/>
</dbReference>
<dbReference type="PRINTS" id="PR00421">
    <property type="entry name" value="THIOREDOXIN"/>
</dbReference>
<feature type="domain" description="Thioredoxin" evidence="3">
    <location>
        <begin position="510"/>
        <end position="631"/>
    </location>
</feature>
<name>A0A4Y2MQK6_ARAVE</name>
<dbReference type="InterPro" id="IPR036249">
    <property type="entry name" value="Thioredoxin-like_sf"/>
</dbReference>
<dbReference type="OrthoDB" id="10264505at2759"/>
<keyword evidence="2" id="KW-0732">Signal</keyword>
<comment type="caution">
    <text evidence="5">The sequence shown here is derived from an EMBL/GenBank/DDBJ whole genome shotgun (WGS) entry which is preliminary data.</text>
</comment>
<feature type="chain" id="PRO_5036129151" evidence="2">
    <location>
        <begin position="28"/>
        <end position="896"/>
    </location>
</feature>
<protein>
    <submittedName>
        <fullName evidence="5">Protein disulfide-isomerase A5</fullName>
    </submittedName>
</protein>
<evidence type="ECO:0000313" key="4">
    <source>
        <dbReference type="EMBL" id="GBN27895.1"/>
    </source>
</evidence>
<dbReference type="AlphaFoldDB" id="A0A4Y2MQK6"/>
<feature type="domain" description="Thioredoxin" evidence="3">
    <location>
        <begin position="269"/>
        <end position="379"/>
    </location>
</feature>
<dbReference type="EMBL" id="BGPR01007567">
    <property type="protein sequence ID" value="GBN27895.1"/>
    <property type="molecule type" value="Genomic_DNA"/>
</dbReference>
<dbReference type="InterPro" id="IPR051063">
    <property type="entry name" value="PDI"/>
</dbReference>
<feature type="domain" description="Thioredoxin" evidence="3">
    <location>
        <begin position="132"/>
        <end position="261"/>
    </location>
</feature>
<sequence>MAGIMKPGLGILLLLTVLFVLQTLTTCKKTTSMSLVENIIDAKELKKLCRTRNNVLLLFTKGTRQSSELINVFSKAAEEIRGQASLALVDCSGEAKKLCRKLKVSPEPHILKHYKDGEFHKDYDRKHTVQSIVNFLKDPTGDLPWEEDERAKDVLHIPDASVLGKLLSKEKVPIMVMFYAPWCGFCKRLKPEYEAVATELKNKAIMAAMDVNKPENTVVRQHFNITGFPTLLYFEGGQMKHKYDGENNREGLLNFMKNPEKQPEKPKEEEWSDSASEVYHLTDENFNTVLESEPSALIMFYAPWCGHCKKMKPEYEAAAAQMKEQDIPGILAAVDAIKAKTIADRFKITGYPTVKYFKRGEVQFDVNFRTADKIVEFMNDPKEPPPPPPPEVPWSEEPSHVVHLKEEDFKPFLKRKKHVVVMFYAPWCGHCKKAKPEFTAAAEYFKDEPKIEFAAVDCTSFSSICNAHDVKGYPTLKYFNYYKIEKPYEGGRTEKDFIDYMLSASDSAPPPVSTSVEDPEKFWSEVPNGQLVNYLKDSTFHQVIQSKSSALVMFYAPWSGHCKALRRVLAEAAAKLKELNIDWFIAAVDGTIETSLQTEFSITAYPTLKYFKNGKVQYNVEHRTVDKIVEFVKDPKEPPPREIPWSEEPSNVVHLKEEDFKPVLKSTKHVLVMFYAPWCGHCKRAKPEYTAAAAYFKDNQEVKLAAVDCTSYSSVCNAHDVKGYPTFIYFNFYNVEKPYEGGRTKNDFITYMESAAESLRPKTPETTPPPPESEKFWSEVAHGEHVHYLKDATFHQVLKSKPSALVMFYAHWGGHCRALRPVFAEAAAKLKEQNVNAFLAAVDGTVETSLQAEYSINAYPTVHYFKNGKLIHEYTGPRTLEEIVQFMKKQVVKEEL</sequence>
<evidence type="ECO:0000256" key="2">
    <source>
        <dbReference type="SAM" id="SignalP"/>
    </source>
</evidence>
<dbReference type="EMBL" id="BGPR01007567">
    <property type="protein sequence ID" value="GBN27896.1"/>
    <property type="molecule type" value="Genomic_DNA"/>
</dbReference>
<dbReference type="SUPFAM" id="SSF52833">
    <property type="entry name" value="Thioredoxin-like"/>
    <property type="match status" value="7"/>
</dbReference>
<dbReference type="InterPro" id="IPR013766">
    <property type="entry name" value="Thioredoxin_domain"/>
</dbReference>
<evidence type="ECO:0000313" key="6">
    <source>
        <dbReference type="Proteomes" id="UP000499080"/>
    </source>
</evidence>
<dbReference type="InterPro" id="IPR046374">
    <property type="entry name" value="PDI_a_PDIR"/>
</dbReference>
<feature type="domain" description="Thioredoxin" evidence="3">
    <location>
        <begin position="381"/>
        <end position="506"/>
    </location>
</feature>
<dbReference type="GO" id="GO:0006457">
    <property type="term" value="P:protein folding"/>
    <property type="evidence" value="ECO:0007669"/>
    <property type="project" value="TreeGrafter"/>
</dbReference>
<keyword evidence="5" id="KW-0413">Isomerase</keyword>
<dbReference type="PROSITE" id="PS51352">
    <property type="entry name" value="THIOREDOXIN_2"/>
    <property type="match status" value="6"/>
</dbReference>
<comment type="similarity">
    <text evidence="1">Belongs to the protein disulfide isomerase family.</text>
</comment>
<reference evidence="5 6" key="1">
    <citation type="journal article" date="2019" name="Sci. Rep.">
        <title>Orb-weaving spider Araneus ventricosus genome elucidates the spidroin gene catalogue.</title>
        <authorList>
            <person name="Kono N."/>
            <person name="Nakamura H."/>
            <person name="Ohtoshi R."/>
            <person name="Moran D.A.P."/>
            <person name="Shinohara A."/>
            <person name="Yoshida Y."/>
            <person name="Fujiwara M."/>
            <person name="Mori M."/>
            <person name="Tomita M."/>
            <person name="Arakawa K."/>
        </authorList>
    </citation>
    <scope>NUCLEOTIDE SEQUENCE [LARGE SCALE GENOMIC DNA]</scope>
</reference>